<accession>A0A2A2F7Q0</accession>
<dbReference type="OrthoDB" id="9811967at2"/>
<proteinExistence type="predicted"/>
<dbReference type="PANTHER" id="PTHR38684:SF1">
    <property type="entry name" value="PROTEIN AMPE"/>
    <property type="match status" value="1"/>
</dbReference>
<sequence length="296" mass="32875">MRLLVILLAWMLRRQLDARGWLDPEQWQRRLLEHAPPEKDGGRATLRWLLPLYGLLVVLTGLLSWGTSGIAGGLWASLLALALLVAGTGMPGWRAPLRAYSAAWRSGDMQAAWHHVSPLLPAEQRGAALAPEQLHLSLCGALIQTTFERYFLPLFWYALLGPAGVVLILVALMLRDHYPSTGVRTLFGRWVHWLAIPPRWLLSFSFALAGDFSGWSGEPRNRHPRRTDSCGEVLLTAAGSALSSYALDPARFQAHDPDGWPDYGHRSLLAVRHLLNRSLLVWLAVLAILALMGIMP</sequence>
<feature type="transmembrane region" description="Helical" evidence="1">
    <location>
        <begin position="154"/>
        <end position="174"/>
    </location>
</feature>
<feature type="transmembrane region" description="Helical" evidence="1">
    <location>
        <begin position="48"/>
        <end position="66"/>
    </location>
</feature>
<dbReference type="Proteomes" id="UP000218896">
    <property type="component" value="Unassembled WGS sequence"/>
</dbReference>
<keyword evidence="1" id="KW-0472">Membrane</keyword>
<keyword evidence="3" id="KW-1185">Reference proteome</keyword>
<evidence type="ECO:0000256" key="1">
    <source>
        <dbReference type="SAM" id="Phobius"/>
    </source>
</evidence>
<keyword evidence="2" id="KW-0808">Transferase</keyword>
<keyword evidence="1" id="KW-0812">Transmembrane</keyword>
<evidence type="ECO:0000313" key="2">
    <source>
        <dbReference type="EMBL" id="PAU80669.1"/>
    </source>
</evidence>
<dbReference type="InterPro" id="IPR052966">
    <property type="entry name" value="Beta-lactamase_Reg"/>
</dbReference>
<gene>
    <name evidence="2" type="ORF">CK501_09645</name>
</gene>
<evidence type="ECO:0000313" key="3">
    <source>
        <dbReference type="Proteomes" id="UP000218896"/>
    </source>
</evidence>
<dbReference type="AlphaFoldDB" id="A0A2A2F7Q0"/>
<dbReference type="EMBL" id="NSKD01000003">
    <property type="protein sequence ID" value="PAU80669.1"/>
    <property type="molecule type" value="Genomic_DNA"/>
</dbReference>
<dbReference type="GO" id="GO:0046677">
    <property type="term" value="P:response to antibiotic"/>
    <property type="evidence" value="ECO:0007669"/>
    <property type="project" value="TreeGrafter"/>
</dbReference>
<keyword evidence="2" id="KW-0418">Kinase</keyword>
<feature type="transmembrane region" description="Helical" evidence="1">
    <location>
        <begin position="274"/>
        <end position="295"/>
    </location>
</feature>
<dbReference type="GO" id="GO:0016301">
    <property type="term" value="F:kinase activity"/>
    <property type="evidence" value="ECO:0007669"/>
    <property type="project" value="UniProtKB-KW"/>
</dbReference>
<keyword evidence="1" id="KW-1133">Transmembrane helix</keyword>
<name>A0A2A2F7Q0_9GAMM</name>
<organism evidence="2 3">
    <name type="scientific">Halovibrio salipaludis</name>
    <dbReference type="NCBI Taxonomy" id="2032626"/>
    <lineage>
        <taxon>Bacteria</taxon>
        <taxon>Pseudomonadati</taxon>
        <taxon>Pseudomonadota</taxon>
        <taxon>Gammaproteobacteria</taxon>
        <taxon>Oceanospirillales</taxon>
        <taxon>Halomonadaceae</taxon>
        <taxon>Halovibrio</taxon>
    </lineage>
</organism>
<dbReference type="GO" id="GO:0005886">
    <property type="term" value="C:plasma membrane"/>
    <property type="evidence" value="ECO:0007669"/>
    <property type="project" value="TreeGrafter"/>
</dbReference>
<reference evidence="2 3" key="1">
    <citation type="submission" date="2017-08" db="EMBL/GenBank/DDBJ databases">
        <title>Halovibrio sewagensis sp. nov., isolated from wastewater of high salinity.</title>
        <authorList>
            <person name="Dong X."/>
            <person name="Zhang G."/>
        </authorList>
    </citation>
    <scope>NUCLEOTIDE SEQUENCE [LARGE SCALE GENOMIC DNA]</scope>
    <source>
        <strain evidence="2 3">YL5-2</strain>
    </source>
</reference>
<feature type="transmembrane region" description="Helical" evidence="1">
    <location>
        <begin position="73"/>
        <end position="93"/>
    </location>
</feature>
<dbReference type="PANTHER" id="PTHR38684">
    <property type="entry name" value="PROTEIN AMPE"/>
    <property type="match status" value="1"/>
</dbReference>
<comment type="caution">
    <text evidence="2">The sequence shown here is derived from an EMBL/GenBank/DDBJ whole genome shotgun (WGS) entry which is preliminary data.</text>
</comment>
<protein>
    <submittedName>
        <fullName evidence="2">Histidine kinase</fullName>
    </submittedName>
</protein>
<dbReference type="RefSeq" id="WP_095617500.1">
    <property type="nucleotide sequence ID" value="NZ_NSKD01000003.1"/>
</dbReference>